<accession>A0ABN1YEA8</accession>
<organism evidence="1 2">
    <name type="scientific">Kitasatospora putterlickiae</name>
    <dbReference type="NCBI Taxonomy" id="221725"/>
    <lineage>
        <taxon>Bacteria</taxon>
        <taxon>Bacillati</taxon>
        <taxon>Actinomycetota</taxon>
        <taxon>Actinomycetes</taxon>
        <taxon>Kitasatosporales</taxon>
        <taxon>Streptomycetaceae</taxon>
        <taxon>Kitasatospora</taxon>
    </lineage>
</organism>
<dbReference type="Proteomes" id="UP001499863">
    <property type="component" value="Unassembled WGS sequence"/>
</dbReference>
<reference evidence="1 2" key="1">
    <citation type="journal article" date="2019" name="Int. J. Syst. Evol. Microbiol.">
        <title>The Global Catalogue of Microorganisms (GCM) 10K type strain sequencing project: providing services to taxonomists for standard genome sequencing and annotation.</title>
        <authorList>
            <consortium name="The Broad Institute Genomics Platform"/>
            <consortium name="The Broad Institute Genome Sequencing Center for Infectious Disease"/>
            <person name="Wu L."/>
            <person name="Ma J."/>
        </authorList>
    </citation>
    <scope>NUCLEOTIDE SEQUENCE [LARGE SCALE GENOMIC DNA]</scope>
    <source>
        <strain evidence="1 2">JCM 12393</strain>
    </source>
</reference>
<keyword evidence="2" id="KW-1185">Reference proteome</keyword>
<gene>
    <name evidence="1" type="ORF">GCM10009639_50150</name>
</gene>
<dbReference type="RefSeq" id="WP_344339839.1">
    <property type="nucleotide sequence ID" value="NZ_BAAAKJ010000274.1"/>
</dbReference>
<protein>
    <submittedName>
        <fullName evidence="1">Uncharacterized protein</fullName>
    </submittedName>
</protein>
<evidence type="ECO:0000313" key="1">
    <source>
        <dbReference type="EMBL" id="GAA1404315.1"/>
    </source>
</evidence>
<dbReference type="EMBL" id="BAAAKJ010000274">
    <property type="protein sequence ID" value="GAA1404315.1"/>
    <property type="molecule type" value="Genomic_DNA"/>
</dbReference>
<proteinExistence type="predicted"/>
<name>A0ABN1YEA8_9ACTN</name>
<comment type="caution">
    <text evidence="1">The sequence shown here is derived from an EMBL/GenBank/DDBJ whole genome shotgun (WGS) entry which is preliminary data.</text>
</comment>
<sequence>MPAAVLVLALLLGGGYLLVERLRDNDGDDGKGGKGGAANPAVGIVPDKFIGTWVGERKTTDGIVTTVTLTIAQSAQDEEKSGIRAETPKTGIWCEGKWKLSSVKEDELSYAARTTDSSPGAECITDRSTYRLITMRPDGTLRYTMDLMDPDQYIALRKLR</sequence>
<evidence type="ECO:0000313" key="2">
    <source>
        <dbReference type="Proteomes" id="UP001499863"/>
    </source>
</evidence>